<dbReference type="Gene3D" id="3.40.50.300">
    <property type="entry name" value="P-loop containing nucleotide triphosphate hydrolases"/>
    <property type="match status" value="1"/>
</dbReference>
<keyword evidence="9 14" id="KW-0808">Transferase</keyword>
<dbReference type="GO" id="GO:0043752">
    <property type="term" value="F:adenosylcobinamide kinase activity"/>
    <property type="evidence" value="ECO:0007669"/>
    <property type="project" value="UniProtKB-EC"/>
</dbReference>
<comment type="function">
    <text evidence="4 14">Catalyzes ATP-dependent phosphorylation of adenosylcobinamide and addition of GMP to adenosylcobinamide phosphate.</text>
</comment>
<evidence type="ECO:0000256" key="9">
    <source>
        <dbReference type="ARBA" id="ARBA00022679"/>
    </source>
</evidence>
<comment type="catalytic activity">
    <reaction evidence="3">
        <text>adenosylcob(III)inamide + GTP = adenosylcob(III)inamide phosphate + GDP + H(+)</text>
        <dbReference type="Rhea" id="RHEA:15765"/>
        <dbReference type="ChEBI" id="CHEBI:2480"/>
        <dbReference type="ChEBI" id="CHEBI:15378"/>
        <dbReference type="ChEBI" id="CHEBI:37565"/>
        <dbReference type="ChEBI" id="CHEBI:58189"/>
        <dbReference type="ChEBI" id="CHEBI:58502"/>
        <dbReference type="EC" id="2.7.1.156"/>
    </reaction>
</comment>
<protein>
    <recommendedName>
        <fullName evidence="14">Bifunctional adenosylcobalamin biosynthesis protein</fullName>
        <ecNumber evidence="14">2.7.1.156</ecNumber>
        <ecNumber evidence="14">2.7.7.62</ecNumber>
    </recommendedName>
</protein>
<dbReference type="Proteomes" id="UP001433638">
    <property type="component" value="Unassembled WGS sequence"/>
</dbReference>
<evidence type="ECO:0000256" key="14">
    <source>
        <dbReference type="PIRNR" id="PIRNR006135"/>
    </source>
</evidence>
<evidence type="ECO:0000256" key="6">
    <source>
        <dbReference type="ARBA" id="ARBA00005159"/>
    </source>
</evidence>
<evidence type="ECO:0000256" key="4">
    <source>
        <dbReference type="ARBA" id="ARBA00003889"/>
    </source>
</evidence>
<comment type="pathway">
    <text evidence="5 14">Cofactor biosynthesis; adenosylcobalamin biosynthesis; adenosylcobalamin from cob(II)yrinate a,c-diamide: step 6/7.</text>
</comment>
<dbReference type="GO" id="GO:0008820">
    <property type="term" value="F:cobinamide phosphate guanylyltransferase activity"/>
    <property type="evidence" value="ECO:0007669"/>
    <property type="project" value="UniProtKB-EC"/>
</dbReference>
<dbReference type="CDD" id="cd00544">
    <property type="entry name" value="CobU"/>
    <property type="match status" value="1"/>
</dbReference>
<keyword evidence="16" id="KW-1185">Reference proteome</keyword>
<comment type="caution">
    <text evidence="15">The sequence shown here is derived from an EMBL/GenBank/DDBJ whole genome shotgun (WGS) entry which is preliminary data.</text>
</comment>
<name>A0ABV1M4Z0_9NEIS</name>
<keyword evidence="13 14" id="KW-0342">GTP-binding</keyword>
<accession>A0ABV1M4Z0</accession>
<keyword evidence="8 14" id="KW-0169">Cobalamin biosynthesis</keyword>
<evidence type="ECO:0000256" key="2">
    <source>
        <dbReference type="ARBA" id="ARBA00000711"/>
    </source>
</evidence>
<dbReference type="SUPFAM" id="SSF52540">
    <property type="entry name" value="P-loop containing nucleoside triphosphate hydrolases"/>
    <property type="match status" value="1"/>
</dbReference>
<evidence type="ECO:0000313" key="16">
    <source>
        <dbReference type="Proteomes" id="UP001433638"/>
    </source>
</evidence>
<keyword evidence="11 14" id="KW-0418">Kinase</keyword>
<dbReference type="InterPro" id="IPR003203">
    <property type="entry name" value="CobU/CobP"/>
</dbReference>
<comment type="similarity">
    <text evidence="7 14">Belongs to the CobU/CobP family.</text>
</comment>
<evidence type="ECO:0000256" key="10">
    <source>
        <dbReference type="ARBA" id="ARBA00022741"/>
    </source>
</evidence>
<keyword evidence="15" id="KW-0548">Nucleotidyltransferase</keyword>
<evidence type="ECO:0000256" key="5">
    <source>
        <dbReference type="ARBA" id="ARBA00004692"/>
    </source>
</evidence>
<sequence length="176" mass="18659">MKHLITGGARSGKSRHAEQLALAHAGPVRYVATAERRAGDGAFAERIARHQQRRPAHWQLTEAGQALAPVLAGAAAGELLLVDCMGMWLMRFFGADGGFDQAGWQRQRDALLAALAATPASVLLVTNEIGWGVVPLGAETRVFVDELGWLNQALATVCQQVTLVACGQPLCLKGPA</sequence>
<comment type="catalytic activity">
    <reaction evidence="2 14">
        <text>adenosylcob(III)inamide phosphate + GTP + H(+) = adenosylcob(III)inamide-GDP + diphosphate</text>
        <dbReference type="Rhea" id="RHEA:22712"/>
        <dbReference type="ChEBI" id="CHEBI:15378"/>
        <dbReference type="ChEBI" id="CHEBI:33019"/>
        <dbReference type="ChEBI" id="CHEBI:37565"/>
        <dbReference type="ChEBI" id="CHEBI:58502"/>
        <dbReference type="ChEBI" id="CHEBI:60487"/>
        <dbReference type="EC" id="2.7.7.62"/>
    </reaction>
</comment>
<organism evidence="15 16">
    <name type="scientific">Vogesella oryzagri</name>
    <dbReference type="NCBI Taxonomy" id="3160864"/>
    <lineage>
        <taxon>Bacteria</taxon>
        <taxon>Pseudomonadati</taxon>
        <taxon>Pseudomonadota</taxon>
        <taxon>Betaproteobacteria</taxon>
        <taxon>Neisseriales</taxon>
        <taxon>Chromobacteriaceae</taxon>
        <taxon>Vogesella</taxon>
    </lineage>
</organism>
<comment type="catalytic activity">
    <reaction evidence="1 14">
        <text>adenosylcob(III)inamide + ATP = adenosylcob(III)inamide phosphate + ADP + H(+)</text>
        <dbReference type="Rhea" id="RHEA:15769"/>
        <dbReference type="ChEBI" id="CHEBI:2480"/>
        <dbReference type="ChEBI" id="CHEBI:15378"/>
        <dbReference type="ChEBI" id="CHEBI:30616"/>
        <dbReference type="ChEBI" id="CHEBI:58502"/>
        <dbReference type="ChEBI" id="CHEBI:456216"/>
        <dbReference type="EC" id="2.7.1.156"/>
    </reaction>
</comment>
<evidence type="ECO:0000256" key="11">
    <source>
        <dbReference type="ARBA" id="ARBA00022777"/>
    </source>
</evidence>
<evidence type="ECO:0000256" key="1">
    <source>
        <dbReference type="ARBA" id="ARBA00000312"/>
    </source>
</evidence>
<dbReference type="RefSeq" id="WP_349587954.1">
    <property type="nucleotide sequence ID" value="NZ_JBEFLD010000005.1"/>
</dbReference>
<keyword evidence="10 14" id="KW-0547">Nucleotide-binding</keyword>
<evidence type="ECO:0000256" key="12">
    <source>
        <dbReference type="ARBA" id="ARBA00022840"/>
    </source>
</evidence>
<evidence type="ECO:0000313" key="15">
    <source>
        <dbReference type="EMBL" id="MEQ6291304.1"/>
    </source>
</evidence>
<dbReference type="PANTHER" id="PTHR34848">
    <property type="match status" value="1"/>
</dbReference>
<dbReference type="InterPro" id="IPR027417">
    <property type="entry name" value="P-loop_NTPase"/>
</dbReference>
<dbReference type="EC" id="2.7.1.156" evidence="14"/>
<gene>
    <name evidence="15" type="primary">cobU</name>
    <name evidence="15" type="ORF">ABNW52_11845</name>
</gene>
<evidence type="ECO:0000256" key="13">
    <source>
        <dbReference type="ARBA" id="ARBA00023134"/>
    </source>
</evidence>
<dbReference type="Pfam" id="PF02283">
    <property type="entry name" value="CobU"/>
    <property type="match status" value="1"/>
</dbReference>
<dbReference type="NCBIfam" id="NF004469">
    <property type="entry name" value="PRK05800.1"/>
    <property type="match status" value="1"/>
</dbReference>
<dbReference type="EC" id="2.7.7.62" evidence="14"/>
<dbReference type="PIRSF" id="PIRSF006135">
    <property type="entry name" value="CobU"/>
    <property type="match status" value="1"/>
</dbReference>
<reference evidence="15" key="1">
    <citation type="submission" date="2024-06" db="EMBL/GenBank/DDBJ databases">
        <title>Genome sequence of Vogesella sp. MAHUQ-64.</title>
        <authorList>
            <person name="Huq M.A."/>
        </authorList>
    </citation>
    <scope>NUCLEOTIDE SEQUENCE</scope>
    <source>
        <strain evidence="15">MAHUQ-64</strain>
    </source>
</reference>
<dbReference type="EMBL" id="JBEFLD010000005">
    <property type="protein sequence ID" value="MEQ6291304.1"/>
    <property type="molecule type" value="Genomic_DNA"/>
</dbReference>
<proteinExistence type="inferred from homology"/>
<evidence type="ECO:0000256" key="7">
    <source>
        <dbReference type="ARBA" id="ARBA00007490"/>
    </source>
</evidence>
<evidence type="ECO:0000256" key="8">
    <source>
        <dbReference type="ARBA" id="ARBA00022573"/>
    </source>
</evidence>
<evidence type="ECO:0000256" key="3">
    <source>
        <dbReference type="ARBA" id="ARBA00001522"/>
    </source>
</evidence>
<dbReference type="PANTHER" id="PTHR34848:SF1">
    <property type="entry name" value="BIFUNCTIONAL ADENOSYLCOBALAMIN BIOSYNTHESIS PROTEIN COBU"/>
    <property type="match status" value="1"/>
</dbReference>
<comment type="pathway">
    <text evidence="6 14">Cofactor biosynthesis; adenosylcobalamin biosynthesis; adenosylcobalamin from cob(II)yrinate a,c-diamide: step 5/7.</text>
</comment>
<keyword evidence="12 14" id="KW-0067">ATP-binding</keyword>